<keyword evidence="9 10" id="KW-0472">Membrane</keyword>
<dbReference type="GO" id="GO:0000103">
    <property type="term" value="P:sulfate assimilation"/>
    <property type="evidence" value="ECO:0007669"/>
    <property type="project" value="TreeGrafter"/>
</dbReference>
<feature type="transmembrane region" description="Helical" evidence="10">
    <location>
        <begin position="214"/>
        <end position="247"/>
    </location>
</feature>
<comment type="subcellular location">
    <subcellularLocation>
        <location evidence="1">Membrane</location>
        <topology evidence="1">Multi-pass membrane protein</topology>
    </subcellularLocation>
</comment>
<keyword evidence="4" id="KW-0997">Cell inner membrane</keyword>
<keyword evidence="12" id="KW-1185">Reference proteome</keyword>
<feature type="transmembrane region" description="Helical" evidence="10">
    <location>
        <begin position="171"/>
        <end position="194"/>
    </location>
</feature>
<dbReference type="Pfam" id="PF07264">
    <property type="entry name" value="EI24"/>
    <property type="match status" value="1"/>
</dbReference>
<name>A0A0M3QFK8_9BACT</name>
<dbReference type="PANTHER" id="PTHR37468:SF1">
    <property type="entry name" value="SULFATE TRANSPORTER CYSZ"/>
    <property type="match status" value="1"/>
</dbReference>
<evidence type="ECO:0000256" key="9">
    <source>
        <dbReference type="ARBA" id="ARBA00023136"/>
    </source>
</evidence>
<organism evidence="11 12">
    <name type="scientific">Desulfuromonas soudanensis</name>
    <dbReference type="NCBI Taxonomy" id="1603606"/>
    <lineage>
        <taxon>Bacteria</taxon>
        <taxon>Pseudomonadati</taxon>
        <taxon>Thermodesulfobacteriota</taxon>
        <taxon>Desulfuromonadia</taxon>
        <taxon>Desulfuromonadales</taxon>
        <taxon>Desulfuromonadaceae</taxon>
        <taxon>Desulfuromonas</taxon>
    </lineage>
</organism>
<keyword evidence="7 10" id="KW-1133">Transmembrane helix</keyword>
<dbReference type="Proteomes" id="UP000057158">
    <property type="component" value="Chromosome"/>
</dbReference>
<evidence type="ECO:0000313" key="12">
    <source>
        <dbReference type="Proteomes" id="UP000057158"/>
    </source>
</evidence>
<dbReference type="EMBL" id="CP010802">
    <property type="protein sequence ID" value="ALC16243.1"/>
    <property type="molecule type" value="Genomic_DNA"/>
</dbReference>
<evidence type="ECO:0000256" key="7">
    <source>
        <dbReference type="ARBA" id="ARBA00022989"/>
    </source>
</evidence>
<keyword evidence="2" id="KW-0813">Transport</keyword>
<keyword evidence="5" id="KW-0028">Amino-acid biosynthesis</keyword>
<evidence type="ECO:0000256" key="4">
    <source>
        <dbReference type="ARBA" id="ARBA00022519"/>
    </source>
</evidence>
<protein>
    <submittedName>
        <fullName evidence="11">Putative sulfate transporter CysZ</fullName>
    </submittedName>
</protein>
<dbReference type="OrthoDB" id="5401552at2"/>
<dbReference type="AlphaFoldDB" id="A0A0M3QFK8"/>
<evidence type="ECO:0000256" key="5">
    <source>
        <dbReference type="ARBA" id="ARBA00022605"/>
    </source>
</evidence>
<keyword evidence="3" id="KW-1003">Cell membrane</keyword>
<feature type="transmembrane region" description="Helical" evidence="10">
    <location>
        <begin position="72"/>
        <end position="105"/>
    </location>
</feature>
<dbReference type="GO" id="GO:0019344">
    <property type="term" value="P:cysteine biosynthetic process"/>
    <property type="evidence" value="ECO:0007669"/>
    <property type="project" value="TreeGrafter"/>
</dbReference>
<reference evidence="11 12" key="1">
    <citation type="submission" date="2015-07" db="EMBL/GenBank/DDBJ databases">
        <title>Isolation and Genomic Characterization of a Novel Halophilic Metal-Reducing Deltaproteobacterium from the Deep Subsurface.</title>
        <authorList>
            <person name="Badalamenti J.P."/>
            <person name="Summers Z.M."/>
            <person name="Gralnick J.A."/>
            <person name="Bond D.R."/>
        </authorList>
    </citation>
    <scope>NUCLEOTIDE SEQUENCE [LARGE SCALE GENOMIC DNA]</scope>
    <source>
        <strain evidence="11 12">WTL</strain>
    </source>
</reference>
<dbReference type="GO" id="GO:0009675">
    <property type="term" value="F:high-affinity sulfate:proton symporter activity"/>
    <property type="evidence" value="ECO:0007669"/>
    <property type="project" value="TreeGrafter"/>
</dbReference>
<evidence type="ECO:0000256" key="6">
    <source>
        <dbReference type="ARBA" id="ARBA00022692"/>
    </source>
</evidence>
<dbReference type="InterPro" id="IPR050480">
    <property type="entry name" value="CysZ-like"/>
</dbReference>
<dbReference type="GO" id="GO:0005886">
    <property type="term" value="C:plasma membrane"/>
    <property type="evidence" value="ECO:0007669"/>
    <property type="project" value="TreeGrafter"/>
</dbReference>
<keyword evidence="8" id="KW-0764">Sulfate transport</keyword>
<dbReference type="RefSeq" id="WP_053550373.1">
    <property type="nucleotide sequence ID" value="NZ_CP010802.1"/>
</dbReference>
<dbReference type="PANTHER" id="PTHR37468">
    <property type="entry name" value="SULFATE TRANSPORTER CYSZ"/>
    <property type="match status" value="1"/>
</dbReference>
<evidence type="ECO:0000313" key="11">
    <source>
        <dbReference type="EMBL" id="ALC16243.1"/>
    </source>
</evidence>
<keyword evidence="6 10" id="KW-0812">Transmembrane</keyword>
<evidence type="ECO:0000256" key="1">
    <source>
        <dbReference type="ARBA" id="ARBA00004141"/>
    </source>
</evidence>
<proteinExistence type="predicted"/>
<evidence type="ECO:0000256" key="2">
    <source>
        <dbReference type="ARBA" id="ARBA00022448"/>
    </source>
</evidence>
<evidence type="ECO:0000256" key="8">
    <source>
        <dbReference type="ARBA" id="ARBA00023032"/>
    </source>
</evidence>
<feature type="transmembrane region" description="Helical" evidence="10">
    <location>
        <begin position="31"/>
        <end position="52"/>
    </location>
</feature>
<gene>
    <name evidence="11" type="primary">cysZ</name>
    <name evidence="11" type="ORF">DSOUD_1464</name>
</gene>
<dbReference type="KEGG" id="des:DSOUD_1464"/>
<sequence length="250" mass="28078">MNLPSDNPLAAFSRGFFSPFRSLGFLRKHPALLRFVVIPFLINLVIFSGVVYLGMAFFNDTVVRMIPGGEAWYWAILTYLVWFLAVLVTSVLVFFVFTLVGNLIASPFNEILSERVEEIVAGQSHEGAFSLRLFFAEARRAVALEFKKIAVFLAGMALLLTLNLIPGLGQILYAVASFLFTLFFLVVEYLGFVLGRKGWSFKEQRRYIFARKGLMLGFGSGVFCLLFIPFVQLLCIPLAVIAATILWCEK</sequence>
<dbReference type="STRING" id="1603606.DSOUD_1464"/>
<feature type="transmembrane region" description="Helical" evidence="10">
    <location>
        <begin position="149"/>
        <end position="165"/>
    </location>
</feature>
<evidence type="ECO:0000256" key="3">
    <source>
        <dbReference type="ARBA" id="ARBA00022475"/>
    </source>
</evidence>
<dbReference type="InterPro" id="IPR059112">
    <property type="entry name" value="CysZ/EI24"/>
</dbReference>
<accession>A0A0M3QFK8</accession>
<evidence type="ECO:0000256" key="10">
    <source>
        <dbReference type="SAM" id="Phobius"/>
    </source>
</evidence>
<dbReference type="PATRIC" id="fig|1603606.3.peg.1596"/>
<dbReference type="NCBIfam" id="NF003433">
    <property type="entry name" value="PRK04949.1"/>
    <property type="match status" value="1"/>
</dbReference>